<dbReference type="Proteomes" id="UP001500620">
    <property type="component" value="Unassembled WGS sequence"/>
</dbReference>
<organism evidence="3 4">
    <name type="scientific">Dactylosporangium darangshiense</name>
    <dbReference type="NCBI Taxonomy" id="579108"/>
    <lineage>
        <taxon>Bacteria</taxon>
        <taxon>Bacillati</taxon>
        <taxon>Actinomycetota</taxon>
        <taxon>Actinomycetes</taxon>
        <taxon>Micromonosporales</taxon>
        <taxon>Micromonosporaceae</taxon>
        <taxon>Dactylosporangium</taxon>
    </lineage>
</organism>
<dbReference type="InterPro" id="IPR032106">
    <property type="entry name" value="2-oxogl_dehyd_N"/>
</dbReference>
<evidence type="ECO:0000313" key="3">
    <source>
        <dbReference type="EMBL" id="GAA4264317.1"/>
    </source>
</evidence>
<feature type="domain" description="2-oxoglutarate dehydrogenase E1 component N-terminal" evidence="2">
    <location>
        <begin position="16"/>
        <end position="50"/>
    </location>
</feature>
<evidence type="ECO:0000259" key="2">
    <source>
        <dbReference type="Pfam" id="PF16078"/>
    </source>
</evidence>
<accession>A0ABP8DWG3</accession>
<comment type="caution">
    <text evidence="3">The sequence shown here is derived from an EMBL/GenBank/DDBJ whole genome shotgun (WGS) entry which is preliminary data.</text>
</comment>
<feature type="region of interest" description="Disordered" evidence="1">
    <location>
        <begin position="48"/>
        <end position="69"/>
    </location>
</feature>
<dbReference type="Pfam" id="PF16078">
    <property type="entry name" value="2-oxogl_dehyd_N"/>
    <property type="match status" value="1"/>
</dbReference>
<evidence type="ECO:0000256" key="1">
    <source>
        <dbReference type="SAM" id="MobiDB-lite"/>
    </source>
</evidence>
<keyword evidence="4" id="KW-1185">Reference proteome</keyword>
<dbReference type="EMBL" id="BAABAT010000143">
    <property type="protein sequence ID" value="GAA4264317.1"/>
    <property type="molecule type" value="Genomic_DNA"/>
</dbReference>
<gene>
    <name evidence="3" type="ORF">GCM10022255_116830</name>
</gene>
<reference evidence="4" key="1">
    <citation type="journal article" date="2019" name="Int. J. Syst. Evol. Microbiol.">
        <title>The Global Catalogue of Microorganisms (GCM) 10K type strain sequencing project: providing services to taxonomists for standard genome sequencing and annotation.</title>
        <authorList>
            <consortium name="The Broad Institute Genomics Platform"/>
            <consortium name="The Broad Institute Genome Sequencing Center for Infectious Disease"/>
            <person name="Wu L."/>
            <person name="Ma J."/>
        </authorList>
    </citation>
    <scope>NUCLEOTIDE SEQUENCE [LARGE SCALE GENOMIC DNA]</scope>
    <source>
        <strain evidence="4">JCM 17441</strain>
    </source>
</reference>
<protein>
    <recommendedName>
        <fullName evidence="2">2-oxoglutarate dehydrogenase E1 component N-terminal domain-containing protein</fullName>
    </recommendedName>
</protein>
<evidence type="ECO:0000313" key="4">
    <source>
        <dbReference type="Proteomes" id="UP001500620"/>
    </source>
</evidence>
<sequence length="69" mass="7698">MSAQATNSQENPLAGFGPNEWIVEDMYQRYLADPASVDSAWHGFFADYKPTPDGTSRARRQPPCRPSPI</sequence>
<name>A0ABP8DWG3_9ACTN</name>
<proteinExistence type="predicted"/>